<evidence type="ECO:0000259" key="9">
    <source>
        <dbReference type="Pfam" id="PF07522"/>
    </source>
</evidence>
<dbReference type="InterPro" id="IPR036866">
    <property type="entry name" value="RibonucZ/Hydroxyglut_hydro"/>
</dbReference>
<dbReference type="GO" id="GO:0005634">
    <property type="term" value="C:nucleus"/>
    <property type="evidence" value="ECO:0007669"/>
    <property type="project" value="UniProtKB-SubCell"/>
</dbReference>
<evidence type="ECO:0000256" key="2">
    <source>
        <dbReference type="ARBA" id="ARBA00010304"/>
    </source>
</evidence>
<feature type="compositionally biased region" description="Polar residues" evidence="8">
    <location>
        <begin position="237"/>
        <end position="253"/>
    </location>
</feature>
<dbReference type="FunFam" id="3.60.15.10:FF:000010">
    <property type="entry name" value="DNA cross-link repair 1A"/>
    <property type="match status" value="1"/>
</dbReference>
<dbReference type="GO" id="GO:0035312">
    <property type="term" value="F:5'-3' DNA exonuclease activity"/>
    <property type="evidence" value="ECO:0007669"/>
    <property type="project" value="TreeGrafter"/>
</dbReference>
<dbReference type="PANTHER" id="PTHR23240:SF6">
    <property type="entry name" value="DNA CROSS-LINK REPAIR 1A PROTEIN"/>
    <property type="match status" value="1"/>
</dbReference>
<evidence type="ECO:0000313" key="11">
    <source>
        <dbReference type="Proteomes" id="UP001283361"/>
    </source>
</evidence>
<comment type="subcellular location">
    <subcellularLocation>
        <location evidence="1">Nucleus</location>
    </subcellularLocation>
</comment>
<accession>A0AAE1CQ71</accession>
<keyword evidence="3" id="KW-0227">DNA damage</keyword>
<dbReference type="PANTHER" id="PTHR23240">
    <property type="entry name" value="DNA CROSS-LINK REPAIR PROTEIN PSO2/SNM1-RELATED"/>
    <property type="match status" value="1"/>
</dbReference>
<dbReference type="Pfam" id="PF07522">
    <property type="entry name" value="DRMBL"/>
    <property type="match status" value="1"/>
</dbReference>
<dbReference type="SUPFAM" id="SSF56281">
    <property type="entry name" value="Metallo-hydrolase/oxidoreductase"/>
    <property type="match status" value="1"/>
</dbReference>
<dbReference type="EMBL" id="JAWDGP010007289">
    <property type="protein sequence ID" value="KAK3726721.1"/>
    <property type="molecule type" value="Genomic_DNA"/>
</dbReference>
<feature type="compositionally biased region" description="Low complexity" evidence="8">
    <location>
        <begin position="166"/>
        <end position="183"/>
    </location>
</feature>
<feature type="region of interest" description="Disordered" evidence="8">
    <location>
        <begin position="130"/>
        <end position="185"/>
    </location>
</feature>
<evidence type="ECO:0000256" key="8">
    <source>
        <dbReference type="SAM" id="MobiDB-lite"/>
    </source>
</evidence>
<dbReference type="CDD" id="cd16273">
    <property type="entry name" value="SNM1A-1C-like_MBL-fold"/>
    <property type="match status" value="1"/>
</dbReference>
<feature type="region of interest" description="Disordered" evidence="8">
    <location>
        <begin position="231"/>
        <end position="253"/>
    </location>
</feature>
<dbReference type="GO" id="GO:0036297">
    <property type="term" value="P:interstrand cross-link repair"/>
    <property type="evidence" value="ECO:0007669"/>
    <property type="project" value="TreeGrafter"/>
</dbReference>
<protein>
    <recommendedName>
        <fullName evidence="6">DNA cross-link repair 1A protein</fullName>
    </recommendedName>
    <alternativeName>
        <fullName evidence="7">SNM1 homolog A</fullName>
    </alternativeName>
</protein>
<evidence type="ECO:0000256" key="1">
    <source>
        <dbReference type="ARBA" id="ARBA00004123"/>
    </source>
</evidence>
<evidence type="ECO:0000256" key="3">
    <source>
        <dbReference type="ARBA" id="ARBA00022763"/>
    </source>
</evidence>
<proteinExistence type="inferred from homology"/>
<dbReference type="Gene3D" id="3.60.15.10">
    <property type="entry name" value="Ribonuclease Z/Hydroxyacylglutathione hydrolase-like"/>
    <property type="match status" value="1"/>
</dbReference>
<gene>
    <name evidence="10" type="ORF">RRG08_017028</name>
</gene>
<keyword evidence="4" id="KW-0234">DNA repair</keyword>
<comment type="similarity">
    <text evidence="2">Belongs to the DNA repair metallo-beta-lactamase (DRMBL) family.</text>
</comment>
<dbReference type="Gene3D" id="3.40.50.12650">
    <property type="match status" value="1"/>
</dbReference>
<keyword evidence="11" id="KW-1185">Reference proteome</keyword>
<comment type="caution">
    <text evidence="10">The sequence shown here is derived from an EMBL/GenBank/DDBJ whole genome shotgun (WGS) entry which is preliminary data.</text>
</comment>
<organism evidence="10 11">
    <name type="scientific">Elysia crispata</name>
    <name type="common">lettuce slug</name>
    <dbReference type="NCBI Taxonomy" id="231223"/>
    <lineage>
        <taxon>Eukaryota</taxon>
        <taxon>Metazoa</taxon>
        <taxon>Spiralia</taxon>
        <taxon>Lophotrochozoa</taxon>
        <taxon>Mollusca</taxon>
        <taxon>Gastropoda</taxon>
        <taxon>Heterobranchia</taxon>
        <taxon>Euthyneura</taxon>
        <taxon>Panpulmonata</taxon>
        <taxon>Sacoglossa</taxon>
        <taxon>Placobranchoidea</taxon>
        <taxon>Plakobranchidae</taxon>
        <taxon>Elysia</taxon>
    </lineage>
</organism>
<evidence type="ECO:0000256" key="4">
    <source>
        <dbReference type="ARBA" id="ARBA00023204"/>
    </source>
</evidence>
<keyword evidence="5" id="KW-0539">Nucleus</keyword>
<dbReference type="AlphaFoldDB" id="A0AAE1CQ71"/>
<feature type="compositionally biased region" description="Polar residues" evidence="8">
    <location>
        <begin position="27"/>
        <end position="37"/>
    </location>
</feature>
<dbReference type="InterPro" id="IPR011084">
    <property type="entry name" value="DRMBL"/>
</dbReference>
<feature type="domain" description="DNA repair metallo-beta-lactamase" evidence="9">
    <location>
        <begin position="751"/>
        <end position="854"/>
    </location>
</feature>
<feature type="region of interest" description="Disordered" evidence="8">
    <location>
        <begin position="23"/>
        <end position="55"/>
    </location>
</feature>
<dbReference type="GO" id="GO:0006303">
    <property type="term" value="P:double-strand break repair via nonhomologous end joining"/>
    <property type="evidence" value="ECO:0007669"/>
    <property type="project" value="TreeGrafter"/>
</dbReference>
<dbReference type="Proteomes" id="UP001283361">
    <property type="component" value="Unassembled WGS sequence"/>
</dbReference>
<evidence type="ECO:0000256" key="6">
    <source>
        <dbReference type="ARBA" id="ARBA00069609"/>
    </source>
</evidence>
<name>A0AAE1CQ71_9GAST</name>
<dbReference type="FunFam" id="3.40.50.12650:FF:000001">
    <property type="entry name" value="DNA cross-link repair 1A"/>
    <property type="match status" value="1"/>
</dbReference>
<dbReference type="GO" id="GO:0003684">
    <property type="term" value="F:damaged DNA binding"/>
    <property type="evidence" value="ECO:0007669"/>
    <property type="project" value="TreeGrafter"/>
</dbReference>
<evidence type="ECO:0000256" key="5">
    <source>
        <dbReference type="ARBA" id="ARBA00023242"/>
    </source>
</evidence>
<reference evidence="10" key="1">
    <citation type="journal article" date="2023" name="G3 (Bethesda)">
        <title>A reference genome for the long-term kleptoplast-retaining sea slug Elysia crispata morphotype clarki.</title>
        <authorList>
            <person name="Eastman K.E."/>
            <person name="Pendleton A.L."/>
            <person name="Shaikh M.A."/>
            <person name="Suttiyut T."/>
            <person name="Ogas R."/>
            <person name="Tomko P."/>
            <person name="Gavelis G."/>
            <person name="Widhalm J.R."/>
            <person name="Wisecaver J.H."/>
        </authorList>
    </citation>
    <scope>NUCLEOTIDE SEQUENCE</scope>
    <source>
        <strain evidence="10">ECLA1</strain>
    </source>
</reference>
<evidence type="ECO:0000313" key="10">
    <source>
        <dbReference type="EMBL" id="KAK3726721.1"/>
    </source>
</evidence>
<feature type="compositionally biased region" description="Polar residues" evidence="8">
    <location>
        <begin position="144"/>
        <end position="153"/>
    </location>
</feature>
<evidence type="ECO:0000256" key="7">
    <source>
        <dbReference type="ARBA" id="ARBA00078423"/>
    </source>
</evidence>
<sequence>MANHDDSLECDIWDYKSSLKKQERSKSGVNNFNRSCLKTNKDKSSKQSKSSVRKKGCFQNKVQVSPKYDFYDTMHMNKECMNVSNQVQIIDVDMEPDMDISSIDEPILSESSKGVYSRLHTNRLASLSQNSSPLKISKHPHSSEVGSSVSQNTVKKRCNQKESNPKSKSSPSSKSRRISVTSKCDVKDKKCMPSIATYFSPQKSNSNAGLLEQAVEDTIELSDDDFDYLDEKKSTNDETSISSQKESNVRSLTSSQSVPLVNVDIVEHRSEESSFETENRSAIQFDDEGINKESPDLQVHMNNQVVAPTNVLISESCGLKVTYSLSLKDKAEDAESDQGGGFLLPESSSDTDELFSENEEDLQNTWVPYQQSKSLANASKKHIAPSNEISLHRAESLNGVSDDSTDKSGGFLLETKSIQENGGQVLSLNPKHTTEKVPLSCNATWPSMSTSATKQTTLFAFLKAKPRLETSTDQQPSSSSSTKTRLRSSSTINYKAVTSSNRMNSDSFSFSWLKNQDPEDTFAGNNQGSGRKKPCPFYKKIPGTPITVDAFRYGIIPGCEAYVLTHFHYDHYGGLTKKFAQPIFCSQVTGNLVESRIGVHNKWINRLPMWKPCKVANTTLTFMEANHCPGAVIILFELKDGRKILHTGDFRANKEMETYSVLQGIRISELYLDTTYCNPSYAFPDQTEVVHFVVDLVLKYVSDHPSTLIVCGAYTIGKERIFQAIAKALDSKICVLNDKKKVLDCLEDADLKSRVTLDWSAGRVHVLPMGKLNQQHLKEHHARHLQFENILAFQPTGWTHSDKRTSLSQLEPKWSKDGITLYGVPYSEHSSYLELKRFVQHFRPMRILPTVNNGSPTARSKMETIFKQWMQEKSVN</sequence>